<gene>
    <name evidence="1" type="ORF">GCM10010185_18380</name>
</gene>
<accession>A0A918EDT7</accession>
<evidence type="ECO:0000313" key="2">
    <source>
        <dbReference type="Proteomes" id="UP000639606"/>
    </source>
</evidence>
<dbReference type="Proteomes" id="UP000639606">
    <property type="component" value="Unassembled WGS sequence"/>
</dbReference>
<dbReference type="RefSeq" id="WP_189222767.1">
    <property type="nucleotide sequence ID" value="NZ_BMRG01000003.1"/>
</dbReference>
<evidence type="ECO:0000313" key="1">
    <source>
        <dbReference type="EMBL" id="GGP46943.1"/>
    </source>
</evidence>
<name>A0A918EDT7_9PSEU</name>
<keyword evidence="2" id="KW-1185">Reference proteome</keyword>
<protein>
    <submittedName>
        <fullName evidence="1">Uncharacterized protein</fullName>
    </submittedName>
</protein>
<comment type="caution">
    <text evidence="1">The sequence shown here is derived from an EMBL/GenBank/DDBJ whole genome shotgun (WGS) entry which is preliminary data.</text>
</comment>
<proteinExistence type="predicted"/>
<organism evidence="1 2">
    <name type="scientific">Saccharothrix coeruleofusca</name>
    <dbReference type="NCBI Taxonomy" id="33919"/>
    <lineage>
        <taxon>Bacteria</taxon>
        <taxon>Bacillati</taxon>
        <taxon>Actinomycetota</taxon>
        <taxon>Actinomycetes</taxon>
        <taxon>Pseudonocardiales</taxon>
        <taxon>Pseudonocardiaceae</taxon>
        <taxon>Saccharothrix</taxon>
    </lineage>
</organism>
<dbReference type="EMBL" id="BMRG01000003">
    <property type="protein sequence ID" value="GGP46943.1"/>
    <property type="molecule type" value="Genomic_DNA"/>
</dbReference>
<reference evidence="1" key="2">
    <citation type="submission" date="2020-09" db="EMBL/GenBank/DDBJ databases">
        <authorList>
            <person name="Sun Q."/>
            <person name="Ohkuma M."/>
        </authorList>
    </citation>
    <scope>NUCLEOTIDE SEQUENCE</scope>
    <source>
        <strain evidence="1">JCM 3313</strain>
    </source>
</reference>
<reference evidence="1" key="1">
    <citation type="journal article" date="2014" name="Int. J. Syst. Evol. Microbiol.">
        <title>Complete genome sequence of Corynebacterium casei LMG S-19264T (=DSM 44701T), isolated from a smear-ripened cheese.</title>
        <authorList>
            <consortium name="US DOE Joint Genome Institute (JGI-PGF)"/>
            <person name="Walter F."/>
            <person name="Albersmeier A."/>
            <person name="Kalinowski J."/>
            <person name="Ruckert C."/>
        </authorList>
    </citation>
    <scope>NUCLEOTIDE SEQUENCE</scope>
    <source>
        <strain evidence="1">JCM 3313</strain>
    </source>
</reference>
<dbReference type="AlphaFoldDB" id="A0A918EDT7"/>
<sequence>MPLHQYSDVSVEAWIEMSGDVSVTADVNADDDRVTLTFGHNREYVMVMDHRTLTKVAEVSGQALGELAVHTGE</sequence>